<dbReference type="AlphaFoldDB" id="A0A934TLR5"/>
<dbReference type="PANTHER" id="PTHR33362">
    <property type="entry name" value="SIALIC ACID TRAP TRANSPORTER PERMEASE PROTEIN SIAT-RELATED"/>
    <property type="match status" value="1"/>
</dbReference>
<proteinExistence type="inferred from homology"/>
<dbReference type="NCBIfam" id="TIGR00786">
    <property type="entry name" value="dctM"/>
    <property type="match status" value="1"/>
</dbReference>
<name>A0A934TLR5_9RHOB</name>
<comment type="subcellular location">
    <subcellularLocation>
        <location evidence="1 7">Cell inner membrane</location>
        <topology evidence="1 7">Multi-pass membrane protein</topology>
    </subcellularLocation>
</comment>
<evidence type="ECO:0000256" key="3">
    <source>
        <dbReference type="ARBA" id="ARBA00022519"/>
    </source>
</evidence>
<feature type="transmembrane region" description="Helical" evidence="7">
    <location>
        <begin position="210"/>
        <end position="231"/>
    </location>
</feature>
<keyword evidence="7" id="KW-0813">Transport</keyword>
<comment type="similarity">
    <text evidence="7">Belongs to the TRAP transporter large permease family.</text>
</comment>
<evidence type="ECO:0000256" key="5">
    <source>
        <dbReference type="ARBA" id="ARBA00022989"/>
    </source>
</evidence>
<evidence type="ECO:0000256" key="4">
    <source>
        <dbReference type="ARBA" id="ARBA00022692"/>
    </source>
</evidence>
<dbReference type="Proteomes" id="UP000706333">
    <property type="component" value="Unassembled WGS sequence"/>
</dbReference>
<reference evidence="9" key="2">
    <citation type="journal article" date="2020" name="Microorganisms">
        <title>Osmotic Adaptation and Compatible Solute Biosynthesis of Phototrophic Bacteria as Revealed from Genome Analyses.</title>
        <authorList>
            <person name="Imhoff J.F."/>
            <person name="Rahn T."/>
            <person name="Kunzel S."/>
            <person name="Keller A."/>
            <person name="Neulinger S.C."/>
        </authorList>
    </citation>
    <scope>NUCLEOTIDE SEQUENCE</scope>
    <source>
        <strain evidence="9">LMG 28126</strain>
    </source>
</reference>
<feature type="transmembrane region" description="Helical" evidence="7">
    <location>
        <begin position="168"/>
        <end position="189"/>
    </location>
</feature>
<dbReference type="InterPro" id="IPR004681">
    <property type="entry name" value="TRAP_DctM"/>
</dbReference>
<keyword evidence="5 7" id="KW-1133">Transmembrane helix</keyword>
<evidence type="ECO:0000313" key="10">
    <source>
        <dbReference type="Proteomes" id="UP000706333"/>
    </source>
</evidence>
<sequence>MTALVLVVLLALGVPIALVLCWAALVFILASGNPLLLDSFAPQMFGALDNFGLLAIPLFILVGELMNGAGITVRLVRLAAAFVGALRGGLAYINLLANMMVASILGSATAQIAMMSQVMVPEMERAGYDRAFAAGLTAYGGLLGPIIPPSIVFVVYAVLAQVAVRDMLLAGILPGLLLTGLFMGTVAALGRWRGLPRGAKLGWRDRLLAVRAAVPMLLIPAVIIGTILGGYGSPTEAAAVGAVCAAGIGFFHTRTLALRDLPAILLRTGLNTALVLFLVAAAGVFSWVLIFGEVPQTVAVWIQSVATTPVGFLLLVLVVLLVVGTVIDGIPGLIMVVPILLPIATGVYGIHPLHFGVVVSVTLILGLLSPPVGIGLHVAASVSEVGALRLFRVTLPFFAVAIVALVVLALVPWLSLAFL</sequence>
<feature type="transmembrane region" description="Helical" evidence="7">
    <location>
        <begin position="237"/>
        <end position="257"/>
    </location>
</feature>
<dbReference type="InterPro" id="IPR010656">
    <property type="entry name" value="DctM"/>
</dbReference>
<feature type="transmembrane region" description="Helical" evidence="7">
    <location>
        <begin position="132"/>
        <end position="156"/>
    </location>
</feature>
<comment type="caution">
    <text evidence="7">Lacks conserved residue(s) required for the propagation of feature annotation.</text>
</comment>
<dbReference type="GO" id="GO:0005886">
    <property type="term" value="C:plasma membrane"/>
    <property type="evidence" value="ECO:0007669"/>
    <property type="project" value="UniProtKB-SubCell"/>
</dbReference>
<keyword evidence="3 7" id="KW-0997">Cell inner membrane</keyword>
<feature type="transmembrane region" description="Helical" evidence="7">
    <location>
        <begin position="269"/>
        <end position="292"/>
    </location>
</feature>
<evidence type="ECO:0000256" key="1">
    <source>
        <dbReference type="ARBA" id="ARBA00004429"/>
    </source>
</evidence>
<evidence type="ECO:0000313" key="9">
    <source>
        <dbReference type="EMBL" id="MBK5927791.1"/>
    </source>
</evidence>
<feature type="transmembrane region" description="Helical" evidence="7">
    <location>
        <begin position="330"/>
        <end position="351"/>
    </location>
</feature>
<dbReference type="PANTHER" id="PTHR33362:SF2">
    <property type="entry name" value="TRAP TRANSPORTER LARGE PERMEASE PROTEIN"/>
    <property type="match status" value="1"/>
</dbReference>
<comment type="function">
    <text evidence="7">Part of the tripartite ATP-independent periplasmic (TRAP) transport system.</text>
</comment>
<comment type="caution">
    <text evidence="9">The sequence shown here is derived from an EMBL/GenBank/DDBJ whole genome shotgun (WGS) entry which is preliminary data.</text>
</comment>
<evidence type="ECO:0000256" key="6">
    <source>
        <dbReference type="ARBA" id="ARBA00023136"/>
    </source>
</evidence>
<dbReference type="GO" id="GO:0022857">
    <property type="term" value="F:transmembrane transporter activity"/>
    <property type="evidence" value="ECO:0007669"/>
    <property type="project" value="UniProtKB-UniRule"/>
</dbReference>
<evidence type="ECO:0000259" key="8">
    <source>
        <dbReference type="Pfam" id="PF06808"/>
    </source>
</evidence>
<protein>
    <recommendedName>
        <fullName evidence="7">TRAP transporter large permease protein</fullName>
    </recommendedName>
</protein>
<evidence type="ECO:0000256" key="2">
    <source>
        <dbReference type="ARBA" id="ARBA00022475"/>
    </source>
</evidence>
<feature type="transmembrane region" description="Helical" evidence="7">
    <location>
        <begin position="99"/>
        <end position="120"/>
    </location>
</feature>
<keyword evidence="4 7" id="KW-0812">Transmembrane</keyword>
<feature type="transmembrane region" description="Helical" evidence="7">
    <location>
        <begin position="390"/>
        <end position="414"/>
    </location>
</feature>
<keyword evidence="2" id="KW-1003">Cell membrane</keyword>
<comment type="subunit">
    <text evidence="7">The complex comprises the extracytoplasmic solute receptor protein and the two transmembrane proteins.</text>
</comment>
<gene>
    <name evidence="9" type="ORF">CCR87_10695</name>
</gene>
<accession>A0A934TLR5</accession>
<organism evidence="9 10">
    <name type="scientific">Rhodobaculum claviforme</name>
    <dbReference type="NCBI Taxonomy" id="1549854"/>
    <lineage>
        <taxon>Bacteria</taxon>
        <taxon>Pseudomonadati</taxon>
        <taxon>Pseudomonadota</taxon>
        <taxon>Alphaproteobacteria</taxon>
        <taxon>Rhodobacterales</taxon>
        <taxon>Paracoccaceae</taxon>
        <taxon>Rhodobaculum</taxon>
    </lineage>
</organism>
<evidence type="ECO:0000256" key="7">
    <source>
        <dbReference type="RuleBase" id="RU369079"/>
    </source>
</evidence>
<dbReference type="PIRSF" id="PIRSF006066">
    <property type="entry name" value="HI0050"/>
    <property type="match status" value="1"/>
</dbReference>
<dbReference type="RefSeq" id="WP_201157545.1">
    <property type="nucleotide sequence ID" value="NZ_NHSD01000274.1"/>
</dbReference>
<dbReference type="Pfam" id="PF06808">
    <property type="entry name" value="DctM"/>
    <property type="match status" value="1"/>
</dbReference>
<feature type="domain" description="TRAP C4-dicarboxylate transport system permease DctM subunit" evidence="8">
    <location>
        <begin position="5"/>
        <end position="414"/>
    </location>
</feature>
<keyword evidence="6 7" id="KW-0472">Membrane</keyword>
<feature type="transmembrane region" description="Helical" evidence="7">
    <location>
        <begin position="298"/>
        <end position="323"/>
    </location>
</feature>
<feature type="transmembrane region" description="Helical" evidence="7">
    <location>
        <begin position="357"/>
        <end position="378"/>
    </location>
</feature>
<reference evidence="9" key="1">
    <citation type="submission" date="2017-05" db="EMBL/GenBank/DDBJ databases">
        <authorList>
            <person name="Imhoff J.F."/>
            <person name="Rahn T."/>
            <person name="Kuenzel S."/>
            <person name="Neulinger S.C."/>
        </authorList>
    </citation>
    <scope>NUCLEOTIDE SEQUENCE</scope>
    <source>
        <strain evidence="9">LMG 28126</strain>
    </source>
</reference>
<dbReference type="EMBL" id="NHSD01000274">
    <property type="protein sequence ID" value="MBK5927791.1"/>
    <property type="molecule type" value="Genomic_DNA"/>
</dbReference>
<keyword evidence="10" id="KW-1185">Reference proteome</keyword>